<reference evidence="1 2" key="2">
    <citation type="journal article" date="2014" name="PLoS Genet.">
        <title>Phylogenetically driven sequencing of extremely halophilic archaea reveals strategies for static and dynamic osmo-response.</title>
        <authorList>
            <person name="Becker E.A."/>
            <person name="Seitzer P.M."/>
            <person name="Tritt A."/>
            <person name="Larsen D."/>
            <person name="Krusor M."/>
            <person name="Yao A.I."/>
            <person name="Wu D."/>
            <person name="Madern D."/>
            <person name="Eisen J.A."/>
            <person name="Darling A.E."/>
            <person name="Facciotti M.T."/>
        </authorList>
    </citation>
    <scope>NUCLEOTIDE SEQUENCE [LARGE SCALE GENOMIC DNA]</scope>
    <source>
        <strain evidence="2">ATCC 29605 / DSM 3757 / JCM 8879 / NBRC 14742 / NCIMB 2012 / VKM B-1768 / DS2</strain>
    </source>
</reference>
<proteinExistence type="predicted"/>
<evidence type="ECO:0000313" key="1">
    <source>
        <dbReference type="EMBL" id="ELY28026.1"/>
    </source>
</evidence>
<accession>A0A384LG14</accession>
<protein>
    <submittedName>
        <fullName evidence="1">Uncharacterized protein</fullName>
    </submittedName>
</protein>
<dbReference type="RefSeq" id="WP_004043651.1">
    <property type="nucleotide sequence ID" value="NC_013967.1"/>
</dbReference>
<gene>
    <name evidence="1" type="ORF">C498_12303</name>
</gene>
<organism evidence="1 2">
    <name type="scientific">Haloferax volcanii (strain ATCC 29605 / DSM 3757 / JCM 8879 / NBRC 14742 / NCIMB 2012 / VKM B-1768 / DS2)</name>
    <name type="common">Halobacterium volcanii</name>
    <dbReference type="NCBI Taxonomy" id="309800"/>
    <lineage>
        <taxon>Archaea</taxon>
        <taxon>Methanobacteriati</taxon>
        <taxon>Methanobacteriota</taxon>
        <taxon>Stenosarchaea group</taxon>
        <taxon>Halobacteria</taxon>
        <taxon>Halobacteriales</taxon>
        <taxon>Haloferacaceae</taxon>
        <taxon>Haloferax</taxon>
    </lineage>
</organism>
<dbReference type="Proteomes" id="UP000011532">
    <property type="component" value="Unassembled WGS sequence"/>
</dbReference>
<evidence type="ECO:0000313" key="2">
    <source>
        <dbReference type="Proteomes" id="UP000011532"/>
    </source>
</evidence>
<comment type="caution">
    <text evidence="1">The sequence shown here is derived from an EMBL/GenBank/DDBJ whole genome shotgun (WGS) entry which is preliminary data.</text>
</comment>
<name>A0A384LG14_HALVD</name>
<dbReference type="EMBL" id="AOHU01000091">
    <property type="protein sequence ID" value="ELY28026.1"/>
    <property type="molecule type" value="Genomic_DNA"/>
</dbReference>
<sequence>MEEPNSPYFREQVDDVVESDPQDREVIIVEGEAMSLRSYKKRRD</sequence>
<dbReference type="AlphaFoldDB" id="A0A384LG14"/>
<reference evidence="2" key="1">
    <citation type="submission" date="2012-11" db="EMBL/GenBank/DDBJ databases">
        <authorList>
            <person name="Becker E.A."/>
            <person name="Seitzer P."/>
            <person name="Tritt A."/>
            <person name="Larsen D."/>
            <person name="Yao A."/>
            <person name="Wu D."/>
            <person name="Darling A."/>
            <person name="Eisen J.A."/>
            <person name="Facciotti M.T."/>
        </authorList>
    </citation>
    <scope>NUCLEOTIDE SEQUENCE [LARGE SCALE GENOMIC DNA]</scope>
    <source>
        <strain evidence="2">ATCC 29605 / DSM 3757 / JCM 8879 / NBRC 14742 / NCIMB 2012 / VKM B-1768 / DS2</strain>
    </source>
</reference>
<dbReference type="GeneID" id="300251413"/>